<keyword evidence="3" id="KW-1185">Reference proteome</keyword>
<organism evidence="2 3">
    <name type="scientific">Maccoyibacter intestinihominis</name>
    <dbReference type="NCBI Taxonomy" id="3133499"/>
    <lineage>
        <taxon>Bacteria</taxon>
        <taxon>Bacillati</taxon>
        <taxon>Bacillota</taxon>
        <taxon>Clostridia</taxon>
        <taxon>Lachnospirales</taxon>
        <taxon>Lachnospiraceae</taxon>
        <taxon>Maccoyibacter</taxon>
    </lineage>
</organism>
<dbReference type="Gene3D" id="2.60.120.10">
    <property type="entry name" value="Jelly Rolls"/>
    <property type="match status" value="1"/>
</dbReference>
<accession>A0ABV1HCD7</accession>
<reference evidence="2 3" key="1">
    <citation type="submission" date="2024-03" db="EMBL/GenBank/DDBJ databases">
        <title>Human intestinal bacterial collection.</title>
        <authorList>
            <person name="Pauvert C."/>
            <person name="Hitch T.C.A."/>
            <person name="Clavel T."/>
        </authorList>
    </citation>
    <scope>NUCLEOTIDE SEQUENCE [LARGE SCALE GENOMIC DNA]</scope>
    <source>
        <strain evidence="2 3">CLA-AA-H185</strain>
    </source>
</reference>
<name>A0ABV1HCD7_9FIRM</name>
<proteinExistence type="predicted"/>
<dbReference type="RefSeq" id="WP_353530538.1">
    <property type="nucleotide sequence ID" value="NZ_JBBMEX010000005.1"/>
</dbReference>
<dbReference type="Proteomes" id="UP001454489">
    <property type="component" value="Unassembled WGS sequence"/>
</dbReference>
<evidence type="ECO:0000313" key="2">
    <source>
        <dbReference type="EMBL" id="MEQ2557384.1"/>
    </source>
</evidence>
<gene>
    <name evidence="2" type="ORF">WMO43_05790</name>
</gene>
<dbReference type="InterPro" id="IPR018490">
    <property type="entry name" value="cNMP-bd_dom_sf"/>
</dbReference>
<dbReference type="SUPFAM" id="SSF51206">
    <property type="entry name" value="cAMP-binding domain-like"/>
    <property type="match status" value="1"/>
</dbReference>
<evidence type="ECO:0000259" key="1">
    <source>
        <dbReference type="PROSITE" id="PS50042"/>
    </source>
</evidence>
<dbReference type="PROSITE" id="PS50042">
    <property type="entry name" value="CNMP_BINDING_3"/>
    <property type="match status" value="1"/>
</dbReference>
<dbReference type="EMBL" id="JBBMEX010000005">
    <property type="protein sequence ID" value="MEQ2557384.1"/>
    <property type="molecule type" value="Genomic_DNA"/>
</dbReference>
<feature type="domain" description="Cyclic nucleotide-binding" evidence="1">
    <location>
        <begin position="1"/>
        <end position="48"/>
    </location>
</feature>
<dbReference type="InterPro" id="IPR000595">
    <property type="entry name" value="cNMP-bd_dom"/>
</dbReference>
<dbReference type="InterPro" id="IPR014710">
    <property type="entry name" value="RmlC-like_jellyroll"/>
</dbReference>
<sequence>MSMVRIEKGKHLIHKDDAQEKLEIILQGRVNMIVGDEVIPLDTGTIIGIAACEKQRYCCDYIAAEDTVLMEYPYKQVADLEKLFAEQPKYATVFPMAAVKQANTVLNYYGKRTELAKKLYSMGVGMYRDYKYLCSKYDLTEKQLMSMEHLVPLEQSYILEEWKQGYFQALAGKDMQSVNAFLGTDFAVGIGTMLYAGKVINEVLAKMEGVRDYLHYWQDILLEEGGDDLFQLYFDLEIRATRKGADTSDIQQRMEKLMEFIHVSELYDEKFVRERFIEYEGYDFTAIPEEEIEPEIEAEENAAEAAQAELGISPEAVSDPLAYILEYASYDAEKIEEIRKQIATYRDLPDIYSTDDHVRKLRRSIAAVYYEVYKAAIKRALQEQAISPVLRMFFDFGFMDSGLLGEEYTEQLYAVAERLSECNSEHVYTMYEWLKSIYIGKNEPSKNEFDLDYPAYLADLRRNGTITKKEQEEWKDDQWKKVEYEIENMFTSSNRAVYGKISTFIPILCEYDIVNSVETMLVTAARINEALDKIRSVDFSIFYRDTTFSDPAHDITREFLKKEVLPDVILMPNAGTKAMMWQETAGGRRDTSARFLFPVMTAGNLDELMLETAGRFRWEMCRKEQGARWNDIREMSLTSEYYDYVQYYKKNHDLSPEAKEKLKNALWKAKNNYREVFVKDYQVWIKYEAKGSFRMNRVARGILFRYCPFVKEIRDSLKVSPMYQEMIQKYDIIIGREKRHVALFEDKYRKAGGELTEEMIVNKEFYEM</sequence>
<evidence type="ECO:0000313" key="3">
    <source>
        <dbReference type="Proteomes" id="UP001454489"/>
    </source>
</evidence>
<protein>
    <submittedName>
        <fullName evidence="2">Cyclic nucleotide-binding domain-containing protein</fullName>
    </submittedName>
</protein>
<comment type="caution">
    <text evidence="2">The sequence shown here is derived from an EMBL/GenBank/DDBJ whole genome shotgun (WGS) entry which is preliminary data.</text>
</comment>